<dbReference type="PROSITE" id="PS50020">
    <property type="entry name" value="WW_DOMAIN_2"/>
    <property type="match status" value="1"/>
</dbReference>
<sequence>MRCVTRLRCGRCSVTLSSLVLSRRWKSPENSASGQHGEPNVAPGATVLPGVDLARRAVSPSQEFPATWSNDEPLPPSNPHVQWREHYSLDAEKPYYQNIKTMEVTWEIPEGFVTRFPGLYASNGYHVDARGAVSRSSSSATSAEGGVGPAVAKKSGPNALSLKKRLAAYGAGGLLWYLIIHNISLACVFICLYVFRIDLIGYACSYGFAVKHSDGVSVNDNKRPPFWKTFVICIVLNKILVPLHLLVTVTSAPCLVHRLEPIATSLFPKMRAFARSLVGRESAASTVAKG</sequence>
<dbReference type="Proteomes" id="UP000674318">
    <property type="component" value="Chromosome 32"/>
</dbReference>
<evidence type="ECO:0000313" key="4">
    <source>
        <dbReference type="Proteomes" id="UP000674318"/>
    </source>
</evidence>
<dbReference type="KEGG" id="phet:94288505"/>
<evidence type="ECO:0000313" key="3">
    <source>
        <dbReference type="EMBL" id="KAG5496102.1"/>
    </source>
</evidence>
<dbReference type="EMBL" id="JAFJZO010000032">
    <property type="protein sequence ID" value="KAG5496102.1"/>
    <property type="molecule type" value="Genomic_DNA"/>
</dbReference>
<evidence type="ECO:0000259" key="2">
    <source>
        <dbReference type="PROSITE" id="PS50020"/>
    </source>
</evidence>
<keyword evidence="4" id="KW-1185">Reference proteome</keyword>
<dbReference type="AlphaFoldDB" id="A0A836L3S1"/>
<name>A0A836L3S1_9TRYP</name>
<accession>A0A836L3S1</accession>
<keyword evidence="1" id="KW-0472">Membrane</keyword>
<organism evidence="3 4">
    <name type="scientific">Porcisia hertigi</name>
    <dbReference type="NCBI Taxonomy" id="2761500"/>
    <lineage>
        <taxon>Eukaryota</taxon>
        <taxon>Discoba</taxon>
        <taxon>Euglenozoa</taxon>
        <taxon>Kinetoplastea</taxon>
        <taxon>Metakinetoplastina</taxon>
        <taxon>Trypanosomatida</taxon>
        <taxon>Trypanosomatidae</taxon>
        <taxon>Leishmaniinae</taxon>
        <taxon>Porcisia</taxon>
    </lineage>
</organism>
<dbReference type="GeneID" id="94288505"/>
<dbReference type="InterPro" id="IPR001202">
    <property type="entry name" value="WW_dom"/>
</dbReference>
<comment type="caution">
    <text evidence="3">The sequence shown here is derived from an EMBL/GenBank/DDBJ whole genome shotgun (WGS) entry which is preliminary data.</text>
</comment>
<keyword evidence="1" id="KW-1133">Transmembrane helix</keyword>
<protein>
    <recommendedName>
        <fullName evidence="2">WW domain-containing protein</fullName>
    </recommendedName>
</protein>
<dbReference type="OrthoDB" id="271304at2759"/>
<keyword evidence="1" id="KW-0812">Transmembrane</keyword>
<gene>
    <name evidence="3" type="ORF">JKF63_02401</name>
</gene>
<dbReference type="RefSeq" id="XP_067754585.1">
    <property type="nucleotide sequence ID" value="XM_067898428.1"/>
</dbReference>
<feature type="domain" description="WW" evidence="2">
    <location>
        <begin position="83"/>
        <end position="111"/>
    </location>
</feature>
<feature type="transmembrane region" description="Helical" evidence="1">
    <location>
        <begin position="174"/>
        <end position="195"/>
    </location>
</feature>
<proteinExistence type="predicted"/>
<reference evidence="3 4" key="1">
    <citation type="submission" date="2021-02" db="EMBL/GenBank/DDBJ databases">
        <title>Porcisia hertigi Genome sequencing and assembly.</title>
        <authorList>
            <person name="Almutairi H."/>
            <person name="Gatherer D."/>
        </authorList>
    </citation>
    <scope>NUCLEOTIDE SEQUENCE [LARGE SCALE GENOMIC DNA]</scope>
    <source>
        <strain evidence="3 4">C119</strain>
    </source>
</reference>
<dbReference type="Gene3D" id="2.20.70.10">
    <property type="match status" value="1"/>
</dbReference>
<evidence type="ECO:0000256" key="1">
    <source>
        <dbReference type="SAM" id="Phobius"/>
    </source>
</evidence>